<dbReference type="GeneID" id="64969591"/>
<keyword evidence="1" id="KW-0732">Signal</keyword>
<gene>
    <name evidence="2" type="ORF">APUU_20018S</name>
</gene>
<feature type="signal peptide" evidence="1">
    <location>
        <begin position="1"/>
        <end position="21"/>
    </location>
</feature>
<evidence type="ECO:0000313" key="3">
    <source>
        <dbReference type="Proteomes" id="UP000654913"/>
    </source>
</evidence>
<evidence type="ECO:0000313" key="2">
    <source>
        <dbReference type="EMBL" id="BCS19586.1"/>
    </source>
</evidence>
<evidence type="ECO:0000256" key="1">
    <source>
        <dbReference type="SAM" id="SignalP"/>
    </source>
</evidence>
<feature type="chain" id="PRO_5030957128" evidence="1">
    <location>
        <begin position="22"/>
        <end position="213"/>
    </location>
</feature>
<reference evidence="2" key="2">
    <citation type="submission" date="2021-02" db="EMBL/GenBank/DDBJ databases">
        <title>Aspergillus puulaauensis MK2 genome sequence.</title>
        <authorList>
            <person name="Futagami T."/>
            <person name="Mori K."/>
            <person name="Kadooka C."/>
            <person name="Tanaka T."/>
        </authorList>
    </citation>
    <scope>NUCLEOTIDE SEQUENCE</scope>
    <source>
        <strain evidence="2">MK2</strain>
    </source>
</reference>
<sequence length="213" mass="22744">MRLVILSHIVSVGLLVPPIQGAQPLVPAPTDTTVDPIVTEAPAFVHALEQRQFGEGFVAWWENSGSWRGKTCESGSAYNTWSTYGQCCTTADSSCNYATACAPDGRIQYYQGNASCDPGQSCEVFTILSSSGSPASDRQNIIQCISTEYDYPGTWYRQSYALTTDPSTTTVTQTETATVTQTVATDGSAGLQQTQTMQGLLGALIVAVLLAVY</sequence>
<organism evidence="2 3">
    <name type="scientific">Aspergillus puulaauensis</name>
    <dbReference type="NCBI Taxonomy" id="1220207"/>
    <lineage>
        <taxon>Eukaryota</taxon>
        <taxon>Fungi</taxon>
        <taxon>Dikarya</taxon>
        <taxon>Ascomycota</taxon>
        <taxon>Pezizomycotina</taxon>
        <taxon>Eurotiomycetes</taxon>
        <taxon>Eurotiomycetidae</taxon>
        <taxon>Eurotiales</taxon>
        <taxon>Aspergillaceae</taxon>
        <taxon>Aspergillus</taxon>
    </lineage>
</organism>
<accession>A0A7R8AHZ6</accession>
<name>A0A7R8AHZ6_9EURO</name>
<protein>
    <submittedName>
        <fullName evidence="2">Uncharacterized protein</fullName>
    </submittedName>
</protein>
<dbReference type="EMBL" id="AP024444">
    <property type="protein sequence ID" value="BCS19586.1"/>
    <property type="molecule type" value="Genomic_DNA"/>
</dbReference>
<dbReference type="OrthoDB" id="4474166at2759"/>
<proteinExistence type="predicted"/>
<dbReference type="KEGG" id="apuu:APUU_20018S"/>
<reference evidence="2" key="1">
    <citation type="submission" date="2021-01" db="EMBL/GenBank/DDBJ databases">
        <authorList>
            <consortium name="Aspergillus puulaauensis MK2 genome sequencing consortium"/>
            <person name="Kazuki M."/>
            <person name="Futagami T."/>
        </authorList>
    </citation>
    <scope>NUCLEOTIDE SEQUENCE</scope>
    <source>
        <strain evidence="2">MK2</strain>
    </source>
</reference>
<keyword evidence="3" id="KW-1185">Reference proteome</keyword>
<dbReference type="RefSeq" id="XP_041551780.1">
    <property type="nucleotide sequence ID" value="XM_041698613.1"/>
</dbReference>
<dbReference type="AlphaFoldDB" id="A0A7R8AHZ6"/>
<dbReference type="Proteomes" id="UP000654913">
    <property type="component" value="Chromosome 2"/>
</dbReference>